<dbReference type="InterPro" id="IPR029063">
    <property type="entry name" value="SAM-dependent_MTases_sf"/>
</dbReference>
<dbReference type="SUPFAM" id="SSF53335">
    <property type="entry name" value="S-adenosyl-L-methionine-dependent methyltransferases"/>
    <property type="match status" value="1"/>
</dbReference>
<name>A0AAJ7RQ06_CEPCN</name>
<evidence type="ECO:0000256" key="1">
    <source>
        <dbReference type="ARBA" id="ARBA00004123"/>
    </source>
</evidence>
<dbReference type="Pfam" id="PF02008">
    <property type="entry name" value="zf-CXXC"/>
    <property type="match status" value="1"/>
</dbReference>
<dbReference type="Proteomes" id="UP000694920">
    <property type="component" value="Unplaced"/>
</dbReference>
<evidence type="ECO:0000256" key="13">
    <source>
        <dbReference type="PROSITE-ProRule" id="PRU00509"/>
    </source>
</evidence>
<dbReference type="PROSITE" id="PS51679">
    <property type="entry name" value="SAM_MT_C5"/>
    <property type="match status" value="1"/>
</dbReference>
<dbReference type="GO" id="GO:0003886">
    <property type="term" value="F:DNA (cytosine-5-)-methyltransferase activity"/>
    <property type="evidence" value="ECO:0007669"/>
    <property type="project" value="UniProtKB-UniRule"/>
</dbReference>
<evidence type="ECO:0000259" key="19">
    <source>
        <dbReference type="PROSITE" id="PS51058"/>
    </source>
</evidence>
<dbReference type="GO" id="GO:0032259">
    <property type="term" value="P:methylation"/>
    <property type="evidence" value="ECO:0007669"/>
    <property type="project" value="UniProtKB-KW"/>
</dbReference>
<evidence type="ECO:0000313" key="21">
    <source>
        <dbReference type="RefSeq" id="XP_015604098.1"/>
    </source>
</evidence>
<keyword evidence="8" id="KW-0862">Zinc</keyword>
<dbReference type="PIRSF" id="PIRSF037404">
    <property type="entry name" value="DNMT1"/>
    <property type="match status" value="1"/>
</dbReference>
<evidence type="ECO:0000256" key="15">
    <source>
        <dbReference type="RuleBase" id="RU000416"/>
    </source>
</evidence>
<protein>
    <recommendedName>
        <fullName evidence="11">DNA (cytosine-5)-methyltransferase</fullName>
        <ecNumber evidence="11">2.1.1.37</ecNumber>
    </recommendedName>
</protein>
<evidence type="ECO:0000256" key="6">
    <source>
        <dbReference type="ARBA" id="ARBA00022737"/>
    </source>
</evidence>
<dbReference type="PANTHER" id="PTHR10629">
    <property type="entry name" value="CYTOSINE-SPECIFIC METHYLTRANSFERASE"/>
    <property type="match status" value="1"/>
</dbReference>
<feature type="region of interest" description="Disordered" evidence="17">
    <location>
        <begin position="84"/>
        <end position="147"/>
    </location>
</feature>
<dbReference type="PROSITE" id="PS00094">
    <property type="entry name" value="C5_MTASE_1"/>
    <property type="match status" value="1"/>
</dbReference>
<dbReference type="Pfam" id="PF00145">
    <property type="entry name" value="DNA_methylase"/>
    <property type="match status" value="1"/>
</dbReference>
<feature type="compositionally biased region" description="Low complexity" evidence="17">
    <location>
        <begin position="109"/>
        <end position="121"/>
    </location>
</feature>
<sequence length="1479" mass="167077">MPSAVTQDRVVKRTFPVNIRRASRRRLPTLPPRIAAEQVHIQGEHVEGSDNDEPGPSRLRRGSGNQPTILDMFCKPEKPKMIELENGSKVLPSPKDPSSPKNMEDSNRSDSSCSSLSSGSDNIAKSEASETEASLDEGLEETHSEKKIKLNDLKEKKSVEVSEKHEIKRLNGLPPKCEFCKQKLMDCEPYQGHPNGAVEEFIALTDPRLSLFTGEETAINESDERPQNKLTHFSVYDKNGHLCSFDSGLIEKNILLYFSGYMKAIYEENSLPDGGVPTKDMGPINEWWVSGFDGGELALIGFSTGYGEYILMEPSESYAPFIACVREKIHMSKLVIEFLLDEVNPTYEDLLNKLQTTVPPKGLSTFTEDSLLRHAQFVCDQVLSFDSSARPEDPLLITTPCMRALVNLAGVTLGKRLASRRAQRRDQKHKKPTWTRATTTQLVNNMFETFFTEQLAKDNAKEPSGPKRRRCGVCEACQQPDCGVCAHCKDMTKFGGPGRSKQACVKRRCPNMAIQEADDSDLEDEDEYDTLAETALTPHQKIVTCLKEVKKEIRWEGDAVFDDGRRKFYTKAIVGDEEISVNDCVMVEPSDPTIPLQIARVIYMWENRRGFKMFHATWFRRGSDTVLGETSDPTELFLNDDCDEVPLSSVTTKATVKKLDIPNDWALFDNTDVKLDNEFKNSDGKCFFYQKRYTSETARFEDPLSDPPCPKKEISHRFCAACARFSALQQQSTPKVFDRKEEKSNKEVTYGMISYKGEEYRVGNAVFLIPGALKFKYTWNRNEAPKVKKGKVDEDMYPEFYRKSSEHVKGSNCDTPEPFHVAYISDIYASTTDKLVSANEIYIRVNKLYRPENTHKGASLMEQVDLNMVYWSDEVCTIKFDMVAGKCYLAYSENLNQPIDEWISQGPNRFYFTQSYNLTEKNFDEPPQQAMNIGKQGKNKGKGKIKGKRVEDTELKKLLKPVDYPVVTKKLSTLDVFAGCGGLSEGLRESGVADSKWAIEKEEPAAHAYRLNYPETTVFSEDCNVLLKIVMDGGLTDANGQRLPQKGEVELLCGGPPCQGFSGMNRFNSRQYSLFKNSLVVSYLSYCDYYRPRFFIMENVRNFVSFKRSMVLKLTLRCLVRMGYQCTFGVLQAGNYGVPQTRRRLFILAAAPGETLPQYPEPTHVFSKHACQLSVVVDDKKYSSNCEWTESAPYRTISVRDAMSDLPSIKNGWNQSEMPYGGEPYSHFQRKLRGNRDQPILQDHVCKEMAPLVEARMAQIPTASGSDWRDLPNIVVRLSDGNFSKKLEYTHDDKKAGRSSTGAYRGVCSCSTGRSCDPIDRQYNTLIPWCLPHTGNRHNNWAGLYGRLEWDGFFGTTITNPEPMGKQGRVLHPEQTRLVSVRECARSQGFPDTFRFFGSVLDKHRQVGNAVPPPLGAAVGHEIRKSLNSKNNLDSKQKIETQENGWSKEAEESLVTSSQVQVTAEIEEFRINDANTTVR</sequence>
<keyword evidence="6" id="KW-0677">Repeat</keyword>
<dbReference type="PROSITE" id="PS51058">
    <property type="entry name" value="ZF_CXXC"/>
    <property type="match status" value="1"/>
</dbReference>
<keyword evidence="3 11" id="KW-0808">Transferase</keyword>
<dbReference type="GO" id="GO:0005634">
    <property type="term" value="C:nucleus"/>
    <property type="evidence" value="ECO:0007669"/>
    <property type="project" value="UniProtKB-SubCell"/>
</dbReference>
<dbReference type="GO" id="GO:0003677">
    <property type="term" value="F:DNA binding"/>
    <property type="evidence" value="ECO:0007669"/>
    <property type="project" value="UniProtKB-KW"/>
</dbReference>
<dbReference type="Pfam" id="PF12047">
    <property type="entry name" value="DNMT1-RFD"/>
    <property type="match status" value="1"/>
</dbReference>
<evidence type="ECO:0000256" key="5">
    <source>
        <dbReference type="ARBA" id="ARBA00022723"/>
    </source>
</evidence>
<evidence type="ECO:0000256" key="2">
    <source>
        <dbReference type="ARBA" id="ARBA00022603"/>
    </source>
</evidence>
<dbReference type="InterPro" id="IPR031303">
    <property type="entry name" value="C5_meth_CS"/>
</dbReference>
<dbReference type="InterPro" id="IPR002857">
    <property type="entry name" value="Znf_CXXC"/>
</dbReference>
<feature type="domain" description="CXXC-type" evidence="19">
    <location>
        <begin position="464"/>
        <end position="510"/>
    </location>
</feature>
<gene>
    <name evidence="21 22" type="primary">LOC107271966</name>
</gene>
<organism evidence="20 22">
    <name type="scientific">Cephus cinctus</name>
    <name type="common">Wheat stem sawfly</name>
    <dbReference type="NCBI Taxonomy" id="211228"/>
    <lineage>
        <taxon>Eukaryota</taxon>
        <taxon>Metazoa</taxon>
        <taxon>Ecdysozoa</taxon>
        <taxon>Arthropoda</taxon>
        <taxon>Hexapoda</taxon>
        <taxon>Insecta</taxon>
        <taxon>Pterygota</taxon>
        <taxon>Neoptera</taxon>
        <taxon>Endopterygota</taxon>
        <taxon>Hymenoptera</taxon>
        <taxon>Cephoidea</taxon>
        <taxon>Cephidae</taxon>
        <taxon>Cephus</taxon>
    </lineage>
</organism>
<evidence type="ECO:0000256" key="9">
    <source>
        <dbReference type="ARBA" id="ARBA00023125"/>
    </source>
</evidence>
<evidence type="ECO:0000256" key="17">
    <source>
        <dbReference type="SAM" id="MobiDB-lite"/>
    </source>
</evidence>
<evidence type="ECO:0000313" key="20">
    <source>
        <dbReference type="Proteomes" id="UP000694920"/>
    </source>
</evidence>
<dbReference type="FunFam" id="3.40.50.150:FF:000036">
    <property type="entry name" value="DNA (cytosine-5)-methyltransferase"/>
    <property type="match status" value="1"/>
</dbReference>
<keyword evidence="4 11" id="KW-0949">S-adenosyl-L-methionine</keyword>
<dbReference type="GO" id="GO:0008270">
    <property type="term" value="F:zinc ion binding"/>
    <property type="evidence" value="ECO:0007669"/>
    <property type="project" value="UniProtKB-KW"/>
</dbReference>
<feature type="compositionally biased region" description="Basic and acidic residues" evidence="17">
    <location>
        <begin position="1433"/>
        <end position="1451"/>
    </location>
</feature>
<dbReference type="PRINTS" id="PR00105">
    <property type="entry name" value="C5METTRFRASE"/>
</dbReference>
<evidence type="ECO:0000313" key="22">
    <source>
        <dbReference type="RefSeq" id="XP_024944996.1"/>
    </source>
</evidence>
<keyword evidence="20" id="KW-1185">Reference proteome</keyword>
<evidence type="ECO:0000256" key="8">
    <source>
        <dbReference type="ARBA" id="ARBA00022833"/>
    </source>
</evidence>
<dbReference type="Gene3D" id="3.40.50.150">
    <property type="entry name" value="Vaccinia Virus protein VP39"/>
    <property type="match status" value="1"/>
</dbReference>
<dbReference type="KEGG" id="ccin:107271966"/>
<dbReference type="PANTHER" id="PTHR10629:SF52">
    <property type="entry name" value="DNA (CYTOSINE-5)-METHYLTRANSFERASE 1"/>
    <property type="match status" value="1"/>
</dbReference>
<feature type="region of interest" description="Disordered" evidence="17">
    <location>
        <begin position="1427"/>
        <end position="1452"/>
    </location>
</feature>
<feature type="domain" description="BAH" evidence="18">
    <location>
        <begin position="577"/>
        <end position="704"/>
    </location>
</feature>
<evidence type="ECO:0000256" key="14">
    <source>
        <dbReference type="PROSITE-ProRule" id="PRU01016"/>
    </source>
</evidence>
<comment type="subcellular location">
    <subcellularLocation>
        <location evidence="1 11">Nucleus</location>
    </subcellularLocation>
</comment>
<dbReference type="CDD" id="cd04760">
    <property type="entry name" value="BAH_Dnmt1_I"/>
    <property type="match status" value="1"/>
</dbReference>
<dbReference type="Pfam" id="PF01426">
    <property type="entry name" value="BAH"/>
    <property type="match status" value="2"/>
</dbReference>
<feature type="domain" description="BAH" evidence="18">
    <location>
        <begin position="800"/>
        <end position="927"/>
    </location>
</feature>
<proteinExistence type="inferred from homology"/>
<feature type="active site" evidence="12 14">
    <location>
        <position position="1058"/>
    </location>
</feature>
<dbReference type="InterPro" id="IPR018117">
    <property type="entry name" value="C5_DNA_meth_AS"/>
</dbReference>
<comment type="catalytic activity">
    <reaction evidence="11 16">
        <text>a 2'-deoxycytidine in DNA + S-adenosyl-L-methionine = a 5-methyl-2'-deoxycytidine in DNA + S-adenosyl-L-homocysteine + H(+)</text>
        <dbReference type="Rhea" id="RHEA:13681"/>
        <dbReference type="Rhea" id="RHEA-COMP:11369"/>
        <dbReference type="Rhea" id="RHEA-COMP:11370"/>
        <dbReference type="ChEBI" id="CHEBI:15378"/>
        <dbReference type="ChEBI" id="CHEBI:57856"/>
        <dbReference type="ChEBI" id="CHEBI:59789"/>
        <dbReference type="ChEBI" id="CHEBI:85452"/>
        <dbReference type="ChEBI" id="CHEBI:85454"/>
        <dbReference type="EC" id="2.1.1.37"/>
    </reaction>
</comment>
<evidence type="ECO:0000256" key="11">
    <source>
        <dbReference type="PIRNR" id="PIRNR037404"/>
    </source>
</evidence>
<feature type="compositionally biased region" description="Acidic residues" evidence="17">
    <location>
        <begin position="129"/>
        <end position="139"/>
    </location>
</feature>
<evidence type="ECO:0000259" key="18">
    <source>
        <dbReference type="PROSITE" id="PS51038"/>
    </source>
</evidence>
<keyword evidence="9 11" id="KW-0238">DNA-binding</keyword>
<evidence type="ECO:0000256" key="7">
    <source>
        <dbReference type="ARBA" id="ARBA00022771"/>
    </source>
</evidence>
<evidence type="ECO:0000256" key="4">
    <source>
        <dbReference type="ARBA" id="ARBA00022691"/>
    </source>
</evidence>
<comment type="similarity">
    <text evidence="11 14 15">Belongs to the class I-like SAM-binding methyltransferase superfamily. C5-methyltransferase family.</text>
</comment>
<dbReference type="GO" id="GO:0044027">
    <property type="term" value="P:negative regulation of gene expression via chromosomal CpG island methylation"/>
    <property type="evidence" value="ECO:0007669"/>
    <property type="project" value="TreeGrafter"/>
</dbReference>
<feature type="region of interest" description="Disordered" evidence="17">
    <location>
        <begin position="923"/>
        <end position="946"/>
    </location>
</feature>
<dbReference type="InterPro" id="IPR043151">
    <property type="entry name" value="BAH_sf"/>
</dbReference>
<feature type="compositionally biased region" description="Basic residues" evidence="17">
    <location>
        <begin position="937"/>
        <end position="946"/>
    </location>
</feature>
<dbReference type="GO" id="GO:0006346">
    <property type="term" value="P:DNA methylation-dependent constitutive heterochromatin formation"/>
    <property type="evidence" value="ECO:0007669"/>
    <property type="project" value="InterPro"/>
</dbReference>
<dbReference type="PROSITE" id="PS00095">
    <property type="entry name" value="C5_MTASE_2"/>
    <property type="match status" value="1"/>
</dbReference>
<evidence type="ECO:0000256" key="10">
    <source>
        <dbReference type="ARBA" id="ARBA00023242"/>
    </source>
</evidence>
<dbReference type="PROSITE" id="PS51038">
    <property type="entry name" value="BAH"/>
    <property type="match status" value="2"/>
</dbReference>
<evidence type="ECO:0000256" key="12">
    <source>
        <dbReference type="PIRSR" id="PIRSR037404-1"/>
    </source>
</evidence>
<evidence type="ECO:0000256" key="3">
    <source>
        <dbReference type="ARBA" id="ARBA00022679"/>
    </source>
</evidence>
<dbReference type="RefSeq" id="XP_024944996.1">
    <property type="nucleotide sequence ID" value="XM_025089228.1"/>
</dbReference>
<dbReference type="InterPro" id="IPR050390">
    <property type="entry name" value="C5-Methyltransferase"/>
</dbReference>
<dbReference type="NCBIfam" id="TIGR00675">
    <property type="entry name" value="dcm"/>
    <property type="match status" value="1"/>
</dbReference>
<dbReference type="GO" id="GO:0003682">
    <property type="term" value="F:chromatin binding"/>
    <property type="evidence" value="ECO:0007669"/>
    <property type="project" value="UniProtKB-UniRule"/>
</dbReference>
<reference evidence="21 22" key="1">
    <citation type="submission" date="2025-04" db="UniProtKB">
        <authorList>
            <consortium name="RefSeq"/>
        </authorList>
    </citation>
    <scope>IDENTIFICATION</scope>
</reference>
<dbReference type="InterPro" id="IPR001025">
    <property type="entry name" value="BAH_dom"/>
</dbReference>
<dbReference type="FunFam" id="3.90.120.10:FF:000001">
    <property type="entry name" value="DNA (cytosine-5)-methyltransferase"/>
    <property type="match status" value="1"/>
</dbReference>
<dbReference type="Gene3D" id="2.30.30.490">
    <property type="match status" value="2"/>
</dbReference>
<accession>A0AAJ7RQ06</accession>
<dbReference type="Gene3D" id="3.90.120.10">
    <property type="entry name" value="DNA Methylase, subunit A, domain 2"/>
    <property type="match status" value="1"/>
</dbReference>
<feature type="region of interest" description="Disordered" evidence="17">
    <location>
        <begin position="38"/>
        <end position="71"/>
    </location>
</feature>
<keyword evidence="5" id="KW-0479">Metal-binding</keyword>
<dbReference type="Gene3D" id="1.10.10.2230">
    <property type="match status" value="1"/>
</dbReference>
<dbReference type="SMART" id="SM00439">
    <property type="entry name" value="BAH"/>
    <property type="match status" value="2"/>
</dbReference>
<keyword evidence="2 11" id="KW-0489">Methyltransferase</keyword>
<evidence type="ECO:0000256" key="16">
    <source>
        <dbReference type="RuleBase" id="RU000417"/>
    </source>
</evidence>
<dbReference type="InterPro" id="IPR022702">
    <property type="entry name" value="Cytosine_MeTrfase1_RFD"/>
</dbReference>
<dbReference type="InterPro" id="IPR001525">
    <property type="entry name" value="C5_MeTfrase"/>
</dbReference>
<dbReference type="EC" id="2.1.1.37" evidence="11"/>
<dbReference type="GeneID" id="107271966"/>
<keyword evidence="10 11" id="KW-0539">Nucleus</keyword>
<keyword evidence="7 13" id="KW-0863">Zinc-finger</keyword>
<dbReference type="RefSeq" id="XP_015604098.1">
    <property type="nucleotide sequence ID" value="XM_015748612.2"/>
</dbReference>